<dbReference type="Gene3D" id="3.90.470.10">
    <property type="entry name" value="Ribosomal protein L22/L17"/>
    <property type="match status" value="1"/>
</dbReference>
<comment type="caution">
    <text evidence="6">The sequence shown here is derived from an EMBL/GenBank/DDBJ whole genome shotgun (WGS) entry which is preliminary data.</text>
</comment>
<evidence type="ECO:0000256" key="5">
    <source>
        <dbReference type="ARBA" id="ARBA00023274"/>
    </source>
</evidence>
<dbReference type="InterPro" id="IPR005727">
    <property type="entry name" value="Ribosomal_uL22_bac/chlpt-type"/>
</dbReference>
<dbReference type="InterPro" id="IPR036394">
    <property type="entry name" value="Ribosomal_uL22_sf"/>
</dbReference>
<keyword evidence="5" id="KW-0687">Ribonucleoprotein</keyword>
<proteinExistence type="inferred from homology"/>
<accession>X0SZZ7</accession>
<reference evidence="6" key="1">
    <citation type="journal article" date="2014" name="Front. Microbiol.">
        <title>High frequency of phylogenetically diverse reductive dehalogenase-homologous genes in deep subseafloor sedimentary metagenomes.</title>
        <authorList>
            <person name="Kawai M."/>
            <person name="Futagami T."/>
            <person name="Toyoda A."/>
            <person name="Takaki Y."/>
            <person name="Nishi S."/>
            <person name="Hori S."/>
            <person name="Arai W."/>
            <person name="Tsubouchi T."/>
            <person name="Morono Y."/>
            <person name="Uchiyama I."/>
            <person name="Ito T."/>
            <person name="Fujiyama A."/>
            <person name="Inagaki F."/>
            <person name="Takami H."/>
        </authorList>
    </citation>
    <scope>NUCLEOTIDE SEQUENCE</scope>
    <source>
        <strain evidence="6">Expedition CK06-06</strain>
    </source>
</reference>
<dbReference type="NCBIfam" id="TIGR01044">
    <property type="entry name" value="rplV_bact"/>
    <property type="match status" value="1"/>
</dbReference>
<dbReference type="InterPro" id="IPR001387">
    <property type="entry name" value="Cro/C1-type_HTH"/>
</dbReference>
<evidence type="ECO:0000256" key="2">
    <source>
        <dbReference type="ARBA" id="ARBA00022730"/>
    </source>
</evidence>
<dbReference type="HAMAP" id="MF_01331_B">
    <property type="entry name" value="Ribosomal_uL22_B"/>
    <property type="match status" value="1"/>
</dbReference>
<evidence type="ECO:0000313" key="6">
    <source>
        <dbReference type="EMBL" id="GAF86524.1"/>
    </source>
</evidence>
<dbReference type="Pfam" id="PF00237">
    <property type="entry name" value="Ribosomal_L22"/>
    <property type="match status" value="1"/>
</dbReference>
<dbReference type="CDD" id="cd00336">
    <property type="entry name" value="Ribosomal_L22"/>
    <property type="match status" value="1"/>
</dbReference>
<evidence type="ECO:0000256" key="3">
    <source>
        <dbReference type="ARBA" id="ARBA00022884"/>
    </source>
</evidence>
<keyword evidence="2" id="KW-0699">rRNA-binding</keyword>
<name>X0SZZ7_9ZZZZ</name>
<evidence type="ECO:0008006" key="7">
    <source>
        <dbReference type="Google" id="ProtNLM"/>
    </source>
</evidence>
<gene>
    <name evidence="6" type="ORF">S01H1_28837</name>
</gene>
<organism evidence="6">
    <name type="scientific">marine sediment metagenome</name>
    <dbReference type="NCBI Taxonomy" id="412755"/>
    <lineage>
        <taxon>unclassified sequences</taxon>
        <taxon>metagenomes</taxon>
        <taxon>ecological metagenomes</taxon>
    </lineage>
</organism>
<dbReference type="EMBL" id="BARS01017646">
    <property type="protein sequence ID" value="GAF86524.1"/>
    <property type="molecule type" value="Genomic_DNA"/>
</dbReference>
<comment type="similarity">
    <text evidence="1">Belongs to the universal ribosomal protein uL22 family.</text>
</comment>
<dbReference type="PANTHER" id="PTHR13501">
    <property type="entry name" value="CHLOROPLAST 50S RIBOSOMAL PROTEIN L22-RELATED"/>
    <property type="match status" value="1"/>
</dbReference>
<keyword evidence="3" id="KW-0694">RNA-binding</keyword>
<dbReference type="GO" id="GO:0003735">
    <property type="term" value="F:structural constituent of ribosome"/>
    <property type="evidence" value="ECO:0007669"/>
    <property type="project" value="InterPro"/>
</dbReference>
<dbReference type="SUPFAM" id="SSF54843">
    <property type="entry name" value="Ribosomal protein L22"/>
    <property type="match status" value="1"/>
</dbReference>
<evidence type="ECO:0000256" key="4">
    <source>
        <dbReference type="ARBA" id="ARBA00022980"/>
    </source>
</evidence>
<dbReference type="GO" id="GO:0022625">
    <property type="term" value="C:cytosolic large ribosomal subunit"/>
    <property type="evidence" value="ECO:0007669"/>
    <property type="project" value="TreeGrafter"/>
</dbReference>
<evidence type="ECO:0000256" key="1">
    <source>
        <dbReference type="ARBA" id="ARBA00009451"/>
    </source>
</evidence>
<protein>
    <recommendedName>
        <fullName evidence="7">50S ribosomal protein L22</fullName>
    </recommendedName>
</protein>
<dbReference type="GO" id="GO:0019843">
    <property type="term" value="F:rRNA binding"/>
    <property type="evidence" value="ECO:0007669"/>
    <property type="project" value="UniProtKB-KW"/>
</dbReference>
<dbReference type="CDD" id="cd00093">
    <property type="entry name" value="HTH_XRE"/>
    <property type="match status" value="1"/>
</dbReference>
<keyword evidence="4" id="KW-0689">Ribosomal protein</keyword>
<dbReference type="PANTHER" id="PTHR13501:SF8">
    <property type="entry name" value="LARGE RIBOSOMAL SUBUNIT PROTEIN UL22M"/>
    <property type="match status" value="1"/>
</dbReference>
<dbReference type="GO" id="GO:0006412">
    <property type="term" value="P:translation"/>
    <property type="evidence" value="ECO:0007669"/>
    <property type="project" value="InterPro"/>
</dbReference>
<dbReference type="InterPro" id="IPR001063">
    <property type="entry name" value="Ribosomal_uL22"/>
</dbReference>
<dbReference type="AlphaFoldDB" id="X0SZZ7"/>
<dbReference type="InterPro" id="IPR047867">
    <property type="entry name" value="Ribosomal_uL22_bac/org-type"/>
</dbReference>
<sequence length="185" mass="20700">MLSANKLRELCQQRQMGIEQLAAQLVRTGLNKQEAAAAVKNWQKGLFKPIPRREDIRRLASVLSIEVNDLVDWRSSYRFAPGSASKARLVTQLIVGRSVQEAMDILKFTRKRAATMVDKVLKSAVADADEQQADVDNLYISEARVDDAGVRIGTKRWIPKDRGRAHPIGKKACHIHITVTEATEV</sequence>